<keyword evidence="2" id="KW-1185">Reference proteome</keyword>
<dbReference type="Proteomes" id="UP000465112">
    <property type="component" value="Chromosome 4"/>
</dbReference>
<accession>A0A6A5FMM7</accession>
<protein>
    <submittedName>
        <fullName evidence="1">Uncharacterized protein</fullName>
    </submittedName>
</protein>
<evidence type="ECO:0000313" key="2">
    <source>
        <dbReference type="Proteomes" id="UP000465112"/>
    </source>
</evidence>
<dbReference type="EMBL" id="VHII01000004">
    <property type="protein sequence ID" value="KAF1392133.1"/>
    <property type="molecule type" value="Genomic_DNA"/>
</dbReference>
<sequence length="71" mass="7925">MTKRARNLVITAFVDCGDPGVVWQPVHCVVLCTLHAGKDCSGPVTLRRIEQSLLFYPGPSLIWKRLPGHNR</sequence>
<comment type="caution">
    <text evidence="1">The sequence shown here is derived from an EMBL/GenBank/DDBJ whole genome shotgun (WGS) entry which is preliminary data.</text>
</comment>
<reference evidence="1 2" key="1">
    <citation type="submission" date="2019-06" db="EMBL/GenBank/DDBJ databases">
        <title>A chromosome-scale genome assembly of the European perch, Perca fluviatilis.</title>
        <authorList>
            <person name="Roques C."/>
            <person name="Zahm M."/>
            <person name="Cabau C."/>
            <person name="Klopp C."/>
            <person name="Bouchez O."/>
            <person name="Donnadieu C."/>
            <person name="Kuhl H."/>
            <person name="Gislard M."/>
            <person name="Guendouz S."/>
            <person name="Journot L."/>
            <person name="Haffray P."/>
            <person name="Bestin A."/>
            <person name="Morvezen R."/>
            <person name="Feron R."/>
            <person name="Wen M."/>
            <person name="Jouanno E."/>
            <person name="Herpin A."/>
            <person name="Schartl M."/>
            <person name="Postlethwait J."/>
            <person name="Schaerlinger B."/>
            <person name="Chardard D."/>
            <person name="Lecocq T."/>
            <person name="Poncet C."/>
            <person name="Jaffrelo L."/>
            <person name="Lampietro C."/>
            <person name="Guiguen Y."/>
        </authorList>
    </citation>
    <scope>NUCLEOTIDE SEQUENCE [LARGE SCALE GENOMIC DNA]</scope>
    <source>
        <tissue evidence="1">Blood</tissue>
    </source>
</reference>
<proteinExistence type="predicted"/>
<evidence type="ECO:0000313" key="1">
    <source>
        <dbReference type="EMBL" id="KAF1392133.1"/>
    </source>
</evidence>
<dbReference type="AlphaFoldDB" id="A0A6A5FMM7"/>
<name>A0A6A5FMM7_PERFL</name>
<organism evidence="1 2">
    <name type="scientific">Perca fluviatilis</name>
    <name type="common">European perch</name>
    <dbReference type="NCBI Taxonomy" id="8168"/>
    <lineage>
        <taxon>Eukaryota</taxon>
        <taxon>Metazoa</taxon>
        <taxon>Chordata</taxon>
        <taxon>Craniata</taxon>
        <taxon>Vertebrata</taxon>
        <taxon>Euteleostomi</taxon>
        <taxon>Actinopterygii</taxon>
        <taxon>Neopterygii</taxon>
        <taxon>Teleostei</taxon>
        <taxon>Neoteleostei</taxon>
        <taxon>Acanthomorphata</taxon>
        <taxon>Eupercaria</taxon>
        <taxon>Perciformes</taxon>
        <taxon>Percoidei</taxon>
        <taxon>Percidae</taxon>
        <taxon>Percinae</taxon>
        <taxon>Perca</taxon>
    </lineage>
</organism>
<gene>
    <name evidence="1" type="ORF">PFLUV_G00049390</name>
</gene>